<evidence type="ECO:0000313" key="2">
    <source>
        <dbReference type="Proteomes" id="UP001154329"/>
    </source>
</evidence>
<reference evidence="1" key="2">
    <citation type="submission" date="2022-10" db="EMBL/GenBank/DDBJ databases">
        <authorList>
            <consortium name="ENA_rothamsted_submissions"/>
            <consortium name="culmorum"/>
            <person name="King R."/>
        </authorList>
    </citation>
    <scope>NUCLEOTIDE SEQUENCE</scope>
</reference>
<evidence type="ECO:0000313" key="1">
    <source>
        <dbReference type="EMBL" id="CAH1724053.1"/>
    </source>
</evidence>
<proteinExistence type="predicted"/>
<dbReference type="AlphaFoldDB" id="A0A9P0J338"/>
<reference evidence="1" key="1">
    <citation type="submission" date="2022-02" db="EMBL/GenBank/DDBJ databases">
        <authorList>
            <person name="King R."/>
        </authorList>
    </citation>
    <scope>NUCLEOTIDE SEQUENCE</scope>
</reference>
<organism evidence="1 2">
    <name type="scientific">Aphis gossypii</name>
    <name type="common">Cotton aphid</name>
    <dbReference type="NCBI Taxonomy" id="80765"/>
    <lineage>
        <taxon>Eukaryota</taxon>
        <taxon>Metazoa</taxon>
        <taxon>Ecdysozoa</taxon>
        <taxon>Arthropoda</taxon>
        <taxon>Hexapoda</taxon>
        <taxon>Insecta</taxon>
        <taxon>Pterygota</taxon>
        <taxon>Neoptera</taxon>
        <taxon>Paraneoptera</taxon>
        <taxon>Hemiptera</taxon>
        <taxon>Sternorrhyncha</taxon>
        <taxon>Aphidomorpha</taxon>
        <taxon>Aphidoidea</taxon>
        <taxon>Aphididae</taxon>
        <taxon>Aphidini</taxon>
        <taxon>Aphis</taxon>
        <taxon>Aphis</taxon>
    </lineage>
</organism>
<gene>
    <name evidence="1" type="ORF">APHIGO_LOCUS5420</name>
</gene>
<dbReference type="EMBL" id="OU899035">
    <property type="protein sequence ID" value="CAH1724053.1"/>
    <property type="molecule type" value="Genomic_DNA"/>
</dbReference>
<evidence type="ECO:0008006" key="3">
    <source>
        <dbReference type="Google" id="ProtNLM"/>
    </source>
</evidence>
<name>A0A9P0J338_APHGO</name>
<accession>A0A9P0J338</accession>
<dbReference type="Proteomes" id="UP001154329">
    <property type="component" value="Chromosome 2"/>
</dbReference>
<sequence length="65" mass="7702">MAWTSEHRTFVIGEYIRKGSSAISTQRAFCIRFHLTNMILFWIEKQCSFESIALKLNTQTRFKLD</sequence>
<protein>
    <recommendedName>
        <fullName evidence="3">DUF4817 domain-containing protein</fullName>
    </recommendedName>
</protein>
<keyword evidence="2" id="KW-1185">Reference proteome</keyword>